<reference evidence="4 5" key="1">
    <citation type="submission" date="2020-07" db="EMBL/GenBank/DDBJ databases">
        <title>Draft genome sequence of four isobutane-metabolizing strains capable of cometabolically degrading diverse ether contaminants.</title>
        <authorList>
            <person name="Chen W."/>
            <person name="Faulkner N."/>
            <person name="Smith C."/>
            <person name="Hyman M."/>
        </authorList>
    </citation>
    <scope>NUCLEOTIDE SEQUENCE [LARGE SCALE GENOMIC DNA]</scope>
    <source>
        <strain evidence="4 5">2A</strain>
    </source>
</reference>
<dbReference type="Pfam" id="PF03831">
    <property type="entry name" value="YjdM"/>
    <property type="match status" value="1"/>
</dbReference>
<evidence type="ECO:0000313" key="5">
    <source>
        <dbReference type="Proteomes" id="UP000515498"/>
    </source>
</evidence>
<dbReference type="EMBL" id="CP059894">
    <property type="protein sequence ID" value="QNJ92191.1"/>
    <property type="molecule type" value="Genomic_DNA"/>
</dbReference>
<dbReference type="NCBIfam" id="TIGR00686">
    <property type="entry name" value="phnA"/>
    <property type="match status" value="1"/>
</dbReference>
<dbReference type="SUPFAM" id="SSF57783">
    <property type="entry name" value="Zinc beta-ribbon"/>
    <property type="match status" value="1"/>
</dbReference>
<evidence type="ECO:0000259" key="3">
    <source>
        <dbReference type="Pfam" id="PF08274"/>
    </source>
</evidence>
<proteinExistence type="inferred from homology"/>
<dbReference type="PANTHER" id="PTHR30305:SF3">
    <property type="entry name" value="PROTEIN YJDM"/>
    <property type="match status" value="1"/>
</dbReference>
<accession>A0A7G8PCX5</accession>
<dbReference type="Gene3D" id="2.20.25.10">
    <property type="match status" value="1"/>
</dbReference>
<dbReference type="AlphaFoldDB" id="A0A7G8PCX5"/>
<evidence type="ECO:0000259" key="2">
    <source>
        <dbReference type="Pfam" id="PF03831"/>
    </source>
</evidence>
<organism evidence="4 5">
    <name type="scientific">Mycolicibacterium fluoranthenivorans</name>
    <dbReference type="NCBI Taxonomy" id="258505"/>
    <lineage>
        <taxon>Bacteria</taxon>
        <taxon>Bacillati</taxon>
        <taxon>Actinomycetota</taxon>
        <taxon>Actinomycetes</taxon>
        <taxon>Mycobacteriales</taxon>
        <taxon>Mycobacteriaceae</taxon>
        <taxon>Mycolicibacterium</taxon>
    </lineage>
</organism>
<name>A0A7G8PCX5_9MYCO</name>
<dbReference type="RefSeq" id="WP_187096676.1">
    <property type="nucleotide sequence ID" value="NZ_CP059894.1"/>
</dbReference>
<dbReference type="InterPro" id="IPR004624">
    <property type="entry name" value="YjdM"/>
</dbReference>
<dbReference type="SUPFAM" id="SSF82057">
    <property type="entry name" value="Prokaryotic SH3-related domain"/>
    <property type="match status" value="1"/>
</dbReference>
<dbReference type="Gene3D" id="2.30.30.40">
    <property type="entry name" value="SH3 Domains"/>
    <property type="match status" value="1"/>
</dbReference>
<sequence>MSDVLPPCPACASEFAYESGALLVCSMCAYEWAPGADDASVSGDVSGGVVVDSVGNPLADGDTVTIVKSLKVKGAGGGVVKIGTKVRGIRLISDGVGDHDIDAKVPGFGQMQLKSSVVKKVL</sequence>
<feature type="domain" description="Protein YjdM C-terminal" evidence="2">
    <location>
        <begin position="50"/>
        <end position="121"/>
    </location>
</feature>
<dbReference type="InterPro" id="IPR013988">
    <property type="entry name" value="YjdM_C"/>
</dbReference>
<dbReference type="KEGG" id="mflu:HZU40_29175"/>
<gene>
    <name evidence="4" type="ORF">HZU40_29175</name>
</gene>
<dbReference type="Pfam" id="PF08274">
    <property type="entry name" value="Zn_Ribbon_YjdM"/>
    <property type="match status" value="1"/>
</dbReference>
<evidence type="ECO:0000313" key="4">
    <source>
        <dbReference type="EMBL" id="QNJ92191.1"/>
    </source>
</evidence>
<dbReference type="Proteomes" id="UP000515498">
    <property type="component" value="Chromosome"/>
</dbReference>
<dbReference type="InterPro" id="IPR013987">
    <property type="entry name" value="YjdM_N"/>
</dbReference>
<comment type="similarity">
    <text evidence="1">Belongs to the YjdM family.</text>
</comment>
<evidence type="ECO:0000256" key="1">
    <source>
        <dbReference type="ARBA" id="ARBA00009248"/>
    </source>
</evidence>
<feature type="domain" description="Protein YjdM N-terminal" evidence="3">
    <location>
        <begin position="5"/>
        <end position="33"/>
    </location>
</feature>
<dbReference type="PANTHER" id="PTHR30305">
    <property type="entry name" value="PROTEIN YJDM-RELATED"/>
    <property type="match status" value="1"/>
</dbReference>
<protein>
    <submittedName>
        <fullName evidence="4">Alkylphosphonate utilization protein</fullName>
    </submittedName>
</protein>